<accession>A0A840MNT3</accession>
<evidence type="ECO:0000259" key="8">
    <source>
        <dbReference type="Pfam" id="PF01551"/>
    </source>
</evidence>
<dbReference type="InterPro" id="IPR016047">
    <property type="entry name" value="M23ase_b-sheet_dom"/>
</dbReference>
<dbReference type="InterPro" id="IPR050570">
    <property type="entry name" value="Cell_wall_metabolism_enzyme"/>
</dbReference>
<dbReference type="PANTHER" id="PTHR21666">
    <property type="entry name" value="PEPTIDASE-RELATED"/>
    <property type="match status" value="1"/>
</dbReference>
<dbReference type="PANTHER" id="PTHR21666:SF288">
    <property type="entry name" value="CELL DIVISION PROTEIN YTFB"/>
    <property type="match status" value="1"/>
</dbReference>
<dbReference type="Pfam" id="PF19425">
    <property type="entry name" value="Csd3_N2"/>
    <property type="match status" value="1"/>
</dbReference>
<dbReference type="Gene3D" id="2.70.70.10">
    <property type="entry name" value="Glucose Permease (Domain IIA)"/>
    <property type="match status" value="1"/>
</dbReference>
<keyword evidence="6" id="KW-0862">Zinc</keyword>
<evidence type="ECO:0000256" key="7">
    <source>
        <dbReference type="ARBA" id="ARBA00023049"/>
    </source>
</evidence>
<evidence type="ECO:0000259" key="9">
    <source>
        <dbReference type="Pfam" id="PF19425"/>
    </source>
</evidence>
<name>A0A840MNT3_9PROT</name>
<dbReference type="InterPro" id="IPR011055">
    <property type="entry name" value="Dup_hybrid_motif"/>
</dbReference>
<evidence type="ECO:0000313" key="12">
    <source>
        <dbReference type="Proteomes" id="UP000575898"/>
    </source>
</evidence>
<organism evidence="11 12">
    <name type="scientific">Chitinivorax tropicus</name>
    <dbReference type="NCBI Taxonomy" id="714531"/>
    <lineage>
        <taxon>Bacteria</taxon>
        <taxon>Pseudomonadati</taxon>
        <taxon>Pseudomonadota</taxon>
        <taxon>Betaproteobacteria</taxon>
        <taxon>Chitinivorax</taxon>
    </lineage>
</organism>
<dbReference type="SUPFAM" id="SSF51261">
    <property type="entry name" value="Duplicated hybrid motif"/>
    <property type="match status" value="1"/>
</dbReference>
<dbReference type="InterPro" id="IPR054512">
    <property type="entry name" value="NMB0315-like_N"/>
</dbReference>
<comment type="subcellular location">
    <subcellularLocation>
        <location evidence="2">Cell envelope</location>
    </subcellularLocation>
</comment>
<dbReference type="RefSeq" id="WP_184038288.1">
    <property type="nucleotide sequence ID" value="NZ_JACHHY010000010.1"/>
</dbReference>
<keyword evidence="7" id="KW-0482">Metalloprotease</keyword>
<dbReference type="GO" id="GO:0006508">
    <property type="term" value="P:proteolysis"/>
    <property type="evidence" value="ECO:0007669"/>
    <property type="project" value="UniProtKB-KW"/>
</dbReference>
<feature type="domain" description="M23ase beta-sheet core" evidence="8">
    <location>
        <begin position="290"/>
        <end position="386"/>
    </location>
</feature>
<dbReference type="Pfam" id="PF22310">
    <property type="entry name" value="NMB0315_dom_I"/>
    <property type="match status" value="1"/>
</dbReference>
<sequence length="428" mass="47094">MQKPKHHKLRWLIGLSSLPLFATIGAFAIAPMSESEPIETAMVSESLQLTLPESHPDTAETESYWREERVRAGDTLPALLGRMQVSDKDAETFIRNDESAKPFFKLRAGRNLSTHSAADGKLLELRYIDTDGNVISLQRDGDSFRVHNTEPQYSSVTVMKSGVISSSLFAATDKANLPDAVAAQMVEIFGASIDFHKDLQKGDRFTVVYDMMTQNGEQVKPGKILAAEFTNAGKTYRMVYFIDREGKAGYYSADGKNLKKAFLRSPLEFSRISSGFTIARFHPVLQKWRAHKGVDYAAPSGTKVKATADATVETIGKMGGYGNVIILKHNGKYSTLYGHLSGFAQGLRKGSKVSQGEVIGYVGQTGWATGPHLHYEFRVEGEPKDPLTNVVPVASQLAQTDAIAFKKLSAERSHMLDLLHGTNLAKFE</sequence>
<protein>
    <submittedName>
        <fullName evidence="11">Murein DD-endopeptidase MepM/ murein hydrolase activator NlpD</fullName>
    </submittedName>
</protein>
<evidence type="ECO:0000256" key="5">
    <source>
        <dbReference type="ARBA" id="ARBA00022801"/>
    </source>
</evidence>
<evidence type="ECO:0000256" key="4">
    <source>
        <dbReference type="ARBA" id="ARBA00022723"/>
    </source>
</evidence>
<dbReference type="GO" id="GO:0046872">
    <property type="term" value="F:metal ion binding"/>
    <property type="evidence" value="ECO:0007669"/>
    <property type="project" value="UniProtKB-KW"/>
</dbReference>
<keyword evidence="3" id="KW-0645">Protease</keyword>
<proteinExistence type="predicted"/>
<reference evidence="11 12" key="1">
    <citation type="submission" date="2020-08" db="EMBL/GenBank/DDBJ databases">
        <title>Genomic Encyclopedia of Type Strains, Phase IV (KMG-IV): sequencing the most valuable type-strain genomes for metagenomic binning, comparative biology and taxonomic classification.</title>
        <authorList>
            <person name="Goeker M."/>
        </authorList>
    </citation>
    <scope>NUCLEOTIDE SEQUENCE [LARGE SCALE GENOMIC DNA]</scope>
    <source>
        <strain evidence="11 12">DSM 27165</strain>
    </source>
</reference>
<evidence type="ECO:0000256" key="1">
    <source>
        <dbReference type="ARBA" id="ARBA00001947"/>
    </source>
</evidence>
<dbReference type="InterPro" id="IPR045834">
    <property type="entry name" value="Csd3_N2"/>
</dbReference>
<evidence type="ECO:0000259" key="10">
    <source>
        <dbReference type="Pfam" id="PF22310"/>
    </source>
</evidence>
<keyword evidence="5 11" id="KW-0378">Hydrolase</keyword>
<gene>
    <name evidence="11" type="ORF">HNQ59_001958</name>
</gene>
<dbReference type="AlphaFoldDB" id="A0A840MNT3"/>
<feature type="domain" description="DD-carboxypeptidase/endopeptidase Mpg-like N-terminal" evidence="10">
    <location>
        <begin position="63"/>
        <end position="139"/>
    </location>
</feature>
<dbReference type="GO" id="GO:0004222">
    <property type="term" value="F:metalloendopeptidase activity"/>
    <property type="evidence" value="ECO:0007669"/>
    <property type="project" value="TreeGrafter"/>
</dbReference>
<comment type="cofactor">
    <cofactor evidence="1">
        <name>Zn(2+)</name>
        <dbReference type="ChEBI" id="CHEBI:29105"/>
    </cofactor>
</comment>
<dbReference type="EMBL" id="JACHHY010000010">
    <property type="protein sequence ID" value="MBB5018667.1"/>
    <property type="molecule type" value="Genomic_DNA"/>
</dbReference>
<dbReference type="GO" id="GO:0030313">
    <property type="term" value="C:cell envelope"/>
    <property type="evidence" value="ECO:0007669"/>
    <property type="project" value="UniProtKB-SubCell"/>
</dbReference>
<evidence type="ECO:0000256" key="6">
    <source>
        <dbReference type="ARBA" id="ARBA00022833"/>
    </source>
</evidence>
<comment type="caution">
    <text evidence="11">The sequence shown here is derived from an EMBL/GenBank/DDBJ whole genome shotgun (WGS) entry which is preliminary data.</text>
</comment>
<dbReference type="Proteomes" id="UP000575898">
    <property type="component" value="Unassembled WGS sequence"/>
</dbReference>
<evidence type="ECO:0000256" key="3">
    <source>
        <dbReference type="ARBA" id="ARBA00022670"/>
    </source>
</evidence>
<keyword evidence="4" id="KW-0479">Metal-binding</keyword>
<evidence type="ECO:0000256" key="2">
    <source>
        <dbReference type="ARBA" id="ARBA00004196"/>
    </source>
</evidence>
<evidence type="ECO:0000313" key="11">
    <source>
        <dbReference type="EMBL" id="MBB5018667.1"/>
    </source>
</evidence>
<dbReference type="Gene3D" id="3.10.450.350">
    <property type="match status" value="2"/>
</dbReference>
<feature type="domain" description="Csd3-like second N-terminal" evidence="9">
    <location>
        <begin position="160"/>
        <end position="276"/>
    </location>
</feature>
<dbReference type="Pfam" id="PF01551">
    <property type="entry name" value="Peptidase_M23"/>
    <property type="match status" value="1"/>
</dbReference>
<keyword evidence="12" id="KW-1185">Reference proteome</keyword>
<dbReference type="CDD" id="cd12797">
    <property type="entry name" value="M23_peptidase"/>
    <property type="match status" value="1"/>
</dbReference>